<dbReference type="GO" id="GO:0050661">
    <property type="term" value="F:NADP binding"/>
    <property type="evidence" value="ECO:0007669"/>
    <property type="project" value="TreeGrafter"/>
</dbReference>
<feature type="binding site" evidence="12">
    <location>
        <position position="21"/>
    </location>
    <ligand>
        <name>FMN</name>
        <dbReference type="ChEBI" id="CHEBI:58210"/>
    </ligand>
</feature>
<feature type="binding site" evidence="12">
    <location>
        <begin position="240"/>
        <end position="241"/>
    </location>
    <ligand>
        <name>FMN</name>
        <dbReference type="ChEBI" id="CHEBI:58210"/>
    </ligand>
</feature>
<dbReference type="GO" id="GO:0006212">
    <property type="term" value="P:uracil catabolic process"/>
    <property type="evidence" value="ECO:0007669"/>
    <property type="project" value="TreeGrafter"/>
</dbReference>
<dbReference type="InterPro" id="IPR013785">
    <property type="entry name" value="Aldolase_TIM"/>
</dbReference>
<comment type="similarity">
    <text evidence="4 12">Belongs to the dihydroorotate dehydrogenase family. Type 1 subfamily.</text>
</comment>
<evidence type="ECO:0000313" key="15">
    <source>
        <dbReference type="Proteomes" id="UP000273278"/>
    </source>
</evidence>
<feature type="binding site" evidence="12">
    <location>
        <position position="188"/>
    </location>
    <ligand>
        <name>FMN</name>
        <dbReference type="ChEBI" id="CHEBI:58210"/>
    </ligand>
</feature>
<evidence type="ECO:0000256" key="7">
    <source>
        <dbReference type="ARBA" id="ARBA00022630"/>
    </source>
</evidence>
<dbReference type="EC" id="1.3.-.-" evidence="12"/>
<evidence type="ECO:0000256" key="8">
    <source>
        <dbReference type="ARBA" id="ARBA00022643"/>
    </source>
</evidence>
<dbReference type="GO" id="GO:0006210">
    <property type="term" value="P:thymine catabolic process"/>
    <property type="evidence" value="ECO:0007669"/>
    <property type="project" value="TreeGrafter"/>
</dbReference>
<dbReference type="InterPro" id="IPR049622">
    <property type="entry name" value="Dihydroorotate_DH_I"/>
</dbReference>
<evidence type="ECO:0000256" key="5">
    <source>
        <dbReference type="ARBA" id="ARBA00011669"/>
    </source>
</evidence>
<dbReference type="SUPFAM" id="SSF51395">
    <property type="entry name" value="FMN-linked oxidoreductases"/>
    <property type="match status" value="1"/>
</dbReference>
<dbReference type="InterPro" id="IPR024920">
    <property type="entry name" value="Dihydroorotate_DH_1"/>
</dbReference>
<keyword evidence="7 12" id="KW-0285">Flavoprotein</keyword>
<dbReference type="Pfam" id="PF01180">
    <property type="entry name" value="DHO_dh"/>
    <property type="match status" value="1"/>
</dbReference>
<evidence type="ECO:0000256" key="12">
    <source>
        <dbReference type="HAMAP-Rule" id="MF_00224"/>
    </source>
</evidence>
<feature type="binding site" evidence="12">
    <location>
        <position position="45"/>
    </location>
    <ligand>
        <name>substrate</name>
    </ligand>
</feature>
<keyword evidence="9 12" id="KW-0665">Pyrimidine biosynthesis</keyword>
<dbReference type="EMBL" id="CP017686">
    <property type="protein sequence ID" value="AYQ54879.1"/>
    <property type="molecule type" value="Genomic_DNA"/>
</dbReference>
<feature type="binding site" evidence="12">
    <location>
        <begin position="69"/>
        <end position="73"/>
    </location>
    <ligand>
        <name>substrate</name>
    </ligand>
</feature>
<dbReference type="HAMAP" id="MF_00224">
    <property type="entry name" value="DHO_dh_type1"/>
    <property type="match status" value="1"/>
</dbReference>
<dbReference type="Gene3D" id="3.20.20.70">
    <property type="entry name" value="Aldolase class I"/>
    <property type="match status" value="1"/>
</dbReference>
<dbReference type="UniPathway" id="UPA00070"/>
<evidence type="ECO:0000256" key="9">
    <source>
        <dbReference type="ARBA" id="ARBA00022975"/>
    </source>
</evidence>
<dbReference type="GO" id="GO:0044205">
    <property type="term" value="P:'de novo' UMP biosynthetic process"/>
    <property type="evidence" value="ECO:0007669"/>
    <property type="project" value="UniProtKB-UniRule"/>
</dbReference>
<comment type="function">
    <text evidence="1">Catalyzes the conversion of dihydroorotate to orotate with NAD(+) as electron acceptor.</text>
</comment>
<proteinExistence type="inferred from homology"/>
<reference evidence="14 15" key="1">
    <citation type="submission" date="2016-10" db="EMBL/GenBank/DDBJ databases">
        <title>Complete genome of the TMA-utilizing, human hosted archaeon Methanomethylophilus alvus Gen. nov, sp. nov., strain Mx-05, derived from a pure culture.</title>
        <authorList>
            <person name="Brugere J.-F."/>
            <person name="Ben Hania W."/>
            <person name="Chaudhary P.P."/>
            <person name="Gaci N."/>
            <person name="Borrel G."/>
            <person name="Cao Van Tuat L."/>
            <person name="Fardeau M.-L."/>
            <person name="Harris H.M.B."/>
            <person name="O'Toole P.W."/>
            <person name="Ollivier B."/>
        </authorList>
    </citation>
    <scope>NUCLEOTIDE SEQUENCE [LARGE SCALE GENOMIC DNA]</scope>
    <source>
        <strain evidence="14 15">Mx-05</strain>
    </source>
</reference>
<sequence>MTELRTEVGKTVLELPGMVASGIMDETGASMIRMLEAGAGAVVTKSIGLVPKPGHENPCFTEVKGGFVNAMGLPNPGIELFREEMEEAVPHGKIVGSIYGADSAEFAELAGRMEDYGACAVELNLSCPHAKGYGMEVGTDPALVKEIVSAVKDAVSIPVWAKLTPNTHILNQIGQAVQDGGGDAIVAINTLKAMVISPEFARPFLSNRFGGLSGPAVRAVGVRNIYDLYDAVSIPLIGVGGITDWRDAAQYIMAGARAFQVGSAIAKDGPEVFRKINRELKEFMTDYGYDSIDSMVGVAHE</sequence>
<dbReference type="NCBIfam" id="TIGR01037">
    <property type="entry name" value="pyrD_sub1_fam"/>
    <property type="match status" value="1"/>
</dbReference>
<gene>
    <name evidence="12" type="primary">pyrD</name>
    <name evidence="14" type="ORF">BKD89_03550</name>
</gene>
<evidence type="ECO:0000256" key="2">
    <source>
        <dbReference type="ARBA" id="ARBA00004496"/>
    </source>
</evidence>
<dbReference type="OMA" id="ERIKMGA"/>
<feature type="binding site" evidence="12">
    <location>
        <begin position="262"/>
        <end position="263"/>
    </location>
    <ligand>
        <name>FMN</name>
        <dbReference type="ChEBI" id="CHEBI:58210"/>
    </ligand>
</feature>
<dbReference type="PANTHER" id="PTHR43073:SF2">
    <property type="entry name" value="DIHYDROPYRIMIDINE DEHYDROGENASE [NADP(+)]"/>
    <property type="match status" value="1"/>
</dbReference>
<comment type="pathway">
    <text evidence="3">Pyrimidine metabolism; UMP biosynthesis via de novo pathway; orotate from (S)-dihydroorotate (NAD(+) route): step 1/1.</text>
</comment>
<comment type="catalytic activity">
    <reaction evidence="11">
        <text>(S)-dihydroorotate + NAD(+) = orotate + NADH + H(+)</text>
        <dbReference type="Rhea" id="RHEA:13513"/>
        <dbReference type="ChEBI" id="CHEBI:15378"/>
        <dbReference type="ChEBI" id="CHEBI:30839"/>
        <dbReference type="ChEBI" id="CHEBI:30864"/>
        <dbReference type="ChEBI" id="CHEBI:57540"/>
        <dbReference type="ChEBI" id="CHEBI:57945"/>
        <dbReference type="EC" id="1.3.1.14"/>
    </reaction>
</comment>
<comment type="subunit">
    <text evidence="5">Heterotetramer of 2 PyrK and 2 PyrD type B subunits.</text>
</comment>
<dbReference type="Proteomes" id="UP000273278">
    <property type="component" value="Chromosome"/>
</dbReference>
<feature type="binding site" evidence="12">
    <location>
        <position position="214"/>
    </location>
    <ligand>
        <name>FMN</name>
        <dbReference type="ChEBI" id="CHEBI:58210"/>
    </ligand>
</feature>
<dbReference type="RefSeq" id="WP_015504607.1">
    <property type="nucleotide sequence ID" value="NZ_CAYARL010000007.1"/>
</dbReference>
<dbReference type="GO" id="GO:0004589">
    <property type="term" value="F:dihydroorotate dehydrogenase (NAD+) activity"/>
    <property type="evidence" value="ECO:0007669"/>
    <property type="project" value="UniProtKB-EC"/>
</dbReference>
<accession>A0A3G3IGM2</accession>
<evidence type="ECO:0000256" key="4">
    <source>
        <dbReference type="ARBA" id="ARBA00008008"/>
    </source>
</evidence>
<keyword evidence="10 12" id="KW-0560">Oxidoreductase</keyword>
<feature type="binding site" evidence="12">
    <location>
        <position position="162"/>
    </location>
    <ligand>
        <name>FMN</name>
        <dbReference type="ChEBI" id="CHEBI:58210"/>
    </ligand>
</feature>
<organism evidence="14 15">
    <name type="scientific">Methanomethylophilus alvi</name>
    <dbReference type="NCBI Taxonomy" id="1291540"/>
    <lineage>
        <taxon>Archaea</taxon>
        <taxon>Methanobacteriati</taxon>
        <taxon>Thermoplasmatota</taxon>
        <taxon>Thermoplasmata</taxon>
        <taxon>Methanomassiliicoccales</taxon>
        <taxon>Methanomethylophilaceae</taxon>
        <taxon>Methanomethylophilus</taxon>
    </lineage>
</organism>
<evidence type="ECO:0000256" key="11">
    <source>
        <dbReference type="ARBA" id="ARBA00048996"/>
    </source>
</evidence>
<evidence type="ECO:0000256" key="3">
    <source>
        <dbReference type="ARBA" id="ARBA00004715"/>
    </source>
</evidence>
<dbReference type="FunFam" id="3.20.20.70:FF:000027">
    <property type="entry name" value="Dihydropyrimidine dehydrogenase [NADP(+)]"/>
    <property type="match status" value="1"/>
</dbReference>
<dbReference type="GeneID" id="41321512"/>
<evidence type="ECO:0000256" key="10">
    <source>
        <dbReference type="ARBA" id="ARBA00023002"/>
    </source>
</evidence>
<dbReference type="GO" id="GO:0005737">
    <property type="term" value="C:cytoplasm"/>
    <property type="evidence" value="ECO:0007669"/>
    <property type="project" value="UniProtKB-SubCell"/>
</dbReference>
<feature type="binding site" evidence="12">
    <location>
        <position position="124"/>
    </location>
    <ligand>
        <name>substrate</name>
    </ligand>
</feature>
<evidence type="ECO:0000256" key="6">
    <source>
        <dbReference type="ARBA" id="ARBA00022490"/>
    </source>
</evidence>
<evidence type="ECO:0000259" key="13">
    <source>
        <dbReference type="Pfam" id="PF01180"/>
    </source>
</evidence>
<feature type="active site" description="Nucleophile" evidence="12">
    <location>
        <position position="127"/>
    </location>
</feature>
<feature type="binding site" evidence="12">
    <location>
        <position position="124"/>
    </location>
    <ligand>
        <name>FMN</name>
        <dbReference type="ChEBI" id="CHEBI:58210"/>
    </ligand>
</feature>
<dbReference type="PIRSF" id="PIRSF000164">
    <property type="entry name" value="DHO_oxidase"/>
    <property type="match status" value="1"/>
</dbReference>
<keyword evidence="8 12" id="KW-0288">FMN</keyword>
<dbReference type="CDD" id="cd04740">
    <property type="entry name" value="DHOD_1B_like"/>
    <property type="match status" value="1"/>
</dbReference>
<evidence type="ECO:0000256" key="1">
    <source>
        <dbReference type="ARBA" id="ARBA00003616"/>
    </source>
</evidence>
<dbReference type="InterPro" id="IPR012135">
    <property type="entry name" value="Dihydroorotate_DH_1_2"/>
</dbReference>
<protein>
    <recommendedName>
        <fullName evidence="12">Dihydroorotate dehydrogenase</fullName>
        <shortName evidence="12">DHOD</shortName>
        <shortName evidence="12">DHODase</shortName>
        <shortName evidence="12">DHOdehase</shortName>
        <ecNumber evidence="12">1.3.-.-</ecNumber>
    </recommendedName>
</protein>
<feature type="binding site" evidence="12">
    <location>
        <begin position="189"/>
        <end position="190"/>
    </location>
    <ligand>
        <name>substrate</name>
    </ligand>
</feature>
<comment type="subcellular location">
    <subcellularLocation>
        <location evidence="2 12">Cytoplasm</location>
    </subcellularLocation>
</comment>
<dbReference type="InterPro" id="IPR001295">
    <property type="entry name" value="Dihydroorotate_DH_CS"/>
</dbReference>
<evidence type="ECO:0000313" key="14">
    <source>
        <dbReference type="EMBL" id="AYQ54879.1"/>
    </source>
</evidence>
<comment type="cofactor">
    <cofactor evidence="12">
        <name>FMN</name>
        <dbReference type="ChEBI" id="CHEBI:58210"/>
    </cofactor>
    <text evidence="12">Binds 1 FMN per subunit.</text>
</comment>
<comment type="caution">
    <text evidence="12">Lacks conserved residue(s) required for the propagation of feature annotation.</text>
</comment>
<dbReference type="GO" id="GO:0002058">
    <property type="term" value="F:uracil binding"/>
    <property type="evidence" value="ECO:0007669"/>
    <property type="project" value="TreeGrafter"/>
</dbReference>
<dbReference type="PROSITE" id="PS00912">
    <property type="entry name" value="DHODEHASE_2"/>
    <property type="match status" value="1"/>
</dbReference>
<comment type="catalytic activity">
    <reaction evidence="12">
        <text>(S)-dihydroorotate + A = orotate + AH2</text>
        <dbReference type="Rhea" id="RHEA:18073"/>
        <dbReference type="ChEBI" id="CHEBI:13193"/>
        <dbReference type="ChEBI" id="CHEBI:17499"/>
        <dbReference type="ChEBI" id="CHEBI:30839"/>
        <dbReference type="ChEBI" id="CHEBI:30864"/>
    </reaction>
</comment>
<dbReference type="InterPro" id="IPR005720">
    <property type="entry name" value="Dihydroorotate_DH_cat"/>
</dbReference>
<keyword evidence="6 12" id="KW-0963">Cytoplasm</keyword>
<feature type="binding site" evidence="12">
    <location>
        <begin position="45"/>
        <end position="46"/>
    </location>
    <ligand>
        <name>FMN</name>
        <dbReference type="ChEBI" id="CHEBI:58210"/>
    </ligand>
</feature>
<name>A0A3G3IGM2_9ARCH</name>
<dbReference type="GO" id="GO:0006207">
    <property type="term" value="P:'de novo' pyrimidine nucleobase biosynthetic process"/>
    <property type="evidence" value="ECO:0007669"/>
    <property type="project" value="InterPro"/>
</dbReference>
<dbReference type="InterPro" id="IPR033888">
    <property type="entry name" value="DHOD_1B"/>
</dbReference>
<dbReference type="PANTHER" id="PTHR43073">
    <property type="entry name" value="DIHYDROPYRIMIDINE DEHYDROGENASE [NADP(+)]"/>
    <property type="match status" value="1"/>
</dbReference>
<dbReference type="AlphaFoldDB" id="A0A3G3IGM2"/>
<feature type="domain" description="Dihydroorotate dehydrogenase catalytic" evidence="13">
    <location>
        <begin position="4"/>
        <end position="284"/>
    </location>
</feature>
<dbReference type="NCBIfam" id="NF005574">
    <property type="entry name" value="PRK07259.1"/>
    <property type="match status" value="1"/>
</dbReference>